<keyword evidence="3" id="KW-1185">Reference proteome</keyword>
<dbReference type="Proteomes" id="UP000267798">
    <property type="component" value="Unassembled WGS sequence"/>
</dbReference>
<protein>
    <recommendedName>
        <fullName evidence="1">Glycerol uptake operon antiterminator regulatory protein</fullName>
    </recommendedName>
</protein>
<keyword evidence="1" id="KW-0319">Glycerol metabolism</keyword>
<dbReference type="InterPro" id="IPR006699">
    <property type="entry name" value="GlpP"/>
</dbReference>
<dbReference type="InterPro" id="IPR013785">
    <property type="entry name" value="Aldolase_TIM"/>
</dbReference>
<name>A0A3A6PCQ2_9BACL</name>
<keyword evidence="1" id="KW-0694">RNA-binding</keyword>
<dbReference type="PANTHER" id="PTHR35787:SF1">
    <property type="entry name" value="GLYCEROL UPTAKE OPERON ANTITERMINATOR REGULATORY PROTEIN"/>
    <property type="match status" value="1"/>
</dbReference>
<dbReference type="RefSeq" id="WP_120113188.1">
    <property type="nucleotide sequence ID" value="NZ_QXQB01000004.1"/>
</dbReference>
<accession>A0A3A6PCQ2</accession>
<dbReference type="Pfam" id="PF04309">
    <property type="entry name" value="G3P_antiterm"/>
    <property type="match status" value="1"/>
</dbReference>
<evidence type="ECO:0000256" key="1">
    <source>
        <dbReference type="PIRNR" id="PIRNR016897"/>
    </source>
</evidence>
<dbReference type="EMBL" id="QXQB01000004">
    <property type="protein sequence ID" value="RJX38377.1"/>
    <property type="molecule type" value="Genomic_DNA"/>
</dbReference>
<dbReference type="SUPFAM" id="SSF110391">
    <property type="entry name" value="GlpP-like"/>
    <property type="match status" value="1"/>
</dbReference>
<dbReference type="PANTHER" id="PTHR35787">
    <property type="entry name" value="GLYCEROL UPTAKE OPERON ANTITERMINATOR REGULATORY PROTEIN"/>
    <property type="match status" value="1"/>
</dbReference>
<dbReference type="PIRSF" id="PIRSF016897">
    <property type="entry name" value="GlpP"/>
    <property type="match status" value="1"/>
</dbReference>
<dbReference type="OrthoDB" id="9799580at2"/>
<organism evidence="2 3">
    <name type="scientific">Paenibacillus pinisoli</name>
    <dbReference type="NCBI Taxonomy" id="1276110"/>
    <lineage>
        <taxon>Bacteria</taxon>
        <taxon>Bacillati</taxon>
        <taxon>Bacillota</taxon>
        <taxon>Bacilli</taxon>
        <taxon>Bacillales</taxon>
        <taxon>Paenibacillaceae</taxon>
        <taxon>Paenibacillus</taxon>
    </lineage>
</organism>
<dbReference type="GO" id="GO:0006355">
    <property type="term" value="P:regulation of DNA-templated transcription"/>
    <property type="evidence" value="ECO:0007669"/>
    <property type="project" value="InterPro"/>
</dbReference>
<dbReference type="GO" id="GO:0003723">
    <property type="term" value="F:RNA binding"/>
    <property type="evidence" value="ECO:0007669"/>
    <property type="project" value="UniProtKB-KW"/>
</dbReference>
<comment type="function">
    <text evidence="1">Regulates expression of the glpD operon. In the presence of glycerol 3-phosphate (G3P) causes antitermination of transcription of glpD at the inverted repeat of the leader region to enhance its transcription. Binds and stabilizes glpD leader mRNA.</text>
</comment>
<keyword evidence="1" id="KW-0805">Transcription regulation</keyword>
<dbReference type="AlphaFoldDB" id="A0A3A6PCQ2"/>
<evidence type="ECO:0000313" key="3">
    <source>
        <dbReference type="Proteomes" id="UP000267798"/>
    </source>
</evidence>
<evidence type="ECO:0000313" key="2">
    <source>
        <dbReference type="EMBL" id="RJX38377.1"/>
    </source>
</evidence>
<proteinExistence type="predicted"/>
<dbReference type="Gene3D" id="3.20.20.70">
    <property type="entry name" value="Aldolase class I"/>
    <property type="match status" value="1"/>
</dbReference>
<gene>
    <name evidence="2" type="ORF">D3P09_20225</name>
</gene>
<dbReference type="GO" id="GO:0006071">
    <property type="term" value="P:glycerol metabolic process"/>
    <property type="evidence" value="ECO:0007669"/>
    <property type="project" value="UniProtKB-UniRule"/>
</dbReference>
<sequence length="201" mass="22283">MRKEHDGARRMAYFLKRKPIITSLMNEEELQSVLATSSSVVFILKTDIFRIDAIVEGIRDAGKLSFVHFDLIDGIGKDKTGVAYLAEKVGIDGIVTTKNNIIAEAKKLGLLTVQRLFVFDSVSLENGIKMTKASEPDAIEVLPGMVCQRIMGRIRAELDIPIIAGGLMVDMQDYELALKSGVIGISTSSKELWRWQDQHMG</sequence>
<keyword evidence="1" id="KW-0804">Transcription</keyword>
<reference evidence="2 3" key="1">
    <citation type="submission" date="2018-09" db="EMBL/GenBank/DDBJ databases">
        <title>Paenibacillus aracenensis nov. sp. isolated from a cave in southern Spain.</title>
        <authorList>
            <person name="Jurado V."/>
            <person name="Gutierrez-Patricio S."/>
            <person name="Gonzalez-Pimentel J.L."/>
            <person name="Miller A.Z."/>
            <person name="Laiz L."/>
            <person name="Saiz-Jimenez C."/>
        </authorList>
    </citation>
    <scope>NUCLEOTIDE SEQUENCE [LARGE SCALE GENOMIC DNA]</scope>
    <source>
        <strain evidence="2 3">JCM 19203</strain>
    </source>
</reference>
<comment type="caution">
    <text evidence="2">The sequence shown here is derived from an EMBL/GenBank/DDBJ whole genome shotgun (WGS) entry which is preliminary data.</text>
</comment>